<dbReference type="AlphaFoldDB" id="A0ABD6FDF6"/>
<proteinExistence type="predicted"/>
<evidence type="ECO:0000313" key="3">
    <source>
        <dbReference type="EMBL" id="MFO7191819.1"/>
    </source>
</evidence>
<dbReference type="EMBL" id="QGUI02000051">
    <property type="protein sequence ID" value="MFO7191819.1"/>
    <property type="molecule type" value="Genomic_DNA"/>
</dbReference>
<sequence length="369" mass="38467">MRRASRLLAVVAGVLVLASSAAPAPPVESADDAAHPPLGAGDQRHWVGAWATAPVRELQLAHLLVRDQSYRMIARLTLGGSRLRVRLSNLYGSGPVTFGHVRVARRMTGAAVAPATDRVVRFAGRAQITVPAGRGVVSDPVDLPVRAGTEVAVSLHVVSGVATRHPLAFVTNYLSPPGSGDVTTDARGAQFTRQVSSTYFLTGIDVWAPHSRGAVVALGDSITDGSSSTPGTHGRWPDVLARRLASHDVGVLNAGISANAVTAIGSRPGGGDPATMRFERDVLGQPGVRALVLLEGTNDLAAGASAEDVIDGLRLIARRARRAGLTVVGATILPRACGGLWSPAAEKHRRAVDDWLRVAPDFDAVADLD</sequence>
<feature type="chain" id="PRO_5044775833" evidence="1">
    <location>
        <begin position="25"/>
        <end position="369"/>
    </location>
</feature>
<evidence type="ECO:0000259" key="2">
    <source>
        <dbReference type="Pfam" id="PF13472"/>
    </source>
</evidence>
<dbReference type="Proteomes" id="UP000249324">
    <property type="component" value="Unassembled WGS sequence"/>
</dbReference>
<dbReference type="PANTHER" id="PTHR43784:SF2">
    <property type="entry name" value="GDSL-LIKE LIPASE_ACYLHYDROLASE, PUTATIVE (AFU_ORTHOLOGUE AFUA_2G00820)-RELATED"/>
    <property type="match status" value="1"/>
</dbReference>
<dbReference type="PANTHER" id="PTHR43784">
    <property type="entry name" value="GDSL-LIKE LIPASE/ACYLHYDROLASE, PUTATIVE (AFU_ORTHOLOGUE AFUA_2G00820)-RELATED"/>
    <property type="match status" value="1"/>
</dbReference>
<name>A0ABD6FDF6_9PSEU</name>
<feature type="signal peptide" evidence="1">
    <location>
        <begin position="1"/>
        <end position="24"/>
    </location>
</feature>
<dbReference type="InterPro" id="IPR013830">
    <property type="entry name" value="SGNH_hydro"/>
</dbReference>
<reference evidence="3 4" key="1">
    <citation type="journal article" date="2021" name="BMC Genomics">
        <title>Genome-resolved metagenome and metatranscriptome analyses of thermophilic composting reveal key bacterial players and their metabolic interactions.</title>
        <authorList>
            <person name="Braga L.P.P."/>
            <person name="Pereira R.V."/>
            <person name="Martins L.F."/>
            <person name="Moura L.M.S."/>
            <person name="Sanchez F.B."/>
            <person name="Patane J.S.L."/>
            <person name="da Silva A.M."/>
            <person name="Setubal J.C."/>
        </authorList>
    </citation>
    <scope>NUCLEOTIDE SEQUENCE [LARGE SCALE GENOMIC DNA]</scope>
    <source>
        <strain evidence="3">ZC4RG45</strain>
    </source>
</reference>
<dbReference type="Gene3D" id="3.40.50.1110">
    <property type="entry name" value="SGNH hydrolase"/>
    <property type="match status" value="1"/>
</dbReference>
<keyword evidence="1" id="KW-0732">Signal</keyword>
<gene>
    <name evidence="3" type="ORF">DIU77_006205</name>
</gene>
<comment type="caution">
    <text evidence="3">The sequence shown here is derived from an EMBL/GenBank/DDBJ whole genome shotgun (WGS) entry which is preliminary data.</text>
</comment>
<feature type="domain" description="SGNH hydrolase-type esterase" evidence="2">
    <location>
        <begin position="217"/>
        <end position="366"/>
    </location>
</feature>
<dbReference type="SUPFAM" id="SSF52266">
    <property type="entry name" value="SGNH hydrolase"/>
    <property type="match status" value="1"/>
</dbReference>
<feature type="non-terminal residue" evidence="3">
    <location>
        <position position="369"/>
    </location>
</feature>
<organism evidence="3 4">
    <name type="scientific">Thermocrispum agreste</name>
    <dbReference type="NCBI Taxonomy" id="37925"/>
    <lineage>
        <taxon>Bacteria</taxon>
        <taxon>Bacillati</taxon>
        <taxon>Actinomycetota</taxon>
        <taxon>Actinomycetes</taxon>
        <taxon>Pseudonocardiales</taxon>
        <taxon>Pseudonocardiaceae</taxon>
        <taxon>Thermocrispum</taxon>
    </lineage>
</organism>
<dbReference type="Pfam" id="PF13472">
    <property type="entry name" value="Lipase_GDSL_2"/>
    <property type="match status" value="1"/>
</dbReference>
<dbReference type="InterPro" id="IPR053140">
    <property type="entry name" value="GDSL_Rv0518-like"/>
</dbReference>
<accession>A0ABD6FDF6</accession>
<evidence type="ECO:0000256" key="1">
    <source>
        <dbReference type="SAM" id="SignalP"/>
    </source>
</evidence>
<dbReference type="InterPro" id="IPR036514">
    <property type="entry name" value="SGNH_hydro_sf"/>
</dbReference>
<protein>
    <submittedName>
        <fullName evidence="3">GDSL-type esterase/lipase family protein</fullName>
    </submittedName>
</protein>
<evidence type="ECO:0000313" key="4">
    <source>
        <dbReference type="Proteomes" id="UP000249324"/>
    </source>
</evidence>